<comment type="caution">
    <text evidence="5">The sequence shown here is derived from an EMBL/GenBank/DDBJ whole genome shotgun (WGS) entry which is preliminary data.</text>
</comment>
<feature type="domain" description="BAG" evidence="4">
    <location>
        <begin position="152"/>
        <end position="230"/>
    </location>
</feature>
<dbReference type="Gene3D" id="1.20.58.120">
    <property type="entry name" value="BAG domain"/>
    <property type="match status" value="1"/>
</dbReference>
<feature type="domain" description="Ubiquitin-like" evidence="3">
    <location>
        <begin position="57"/>
        <end position="127"/>
    </location>
</feature>
<accession>A0A2C9WAE3</accession>
<dbReference type="PROSITE" id="PS51035">
    <property type="entry name" value="BAG"/>
    <property type="match status" value="1"/>
</dbReference>
<evidence type="ECO:0000313" key="6">
    <source>
        <dbReference type="Proteomes" id="UP000091857"/>
    </source>
</evidence>
<evidence type="ECO:0008006" key="7">
    <source>
        <dbReference type="Google" id="ProtNLM"/>
    </source>
</evidence>
<dbReference type="Proteomes" id="UP000091857">
    <property type="component" value="Chromosome 2"/>
</dbReference>
<keyword evidence="6" id="KW-1185">Reference proteome</keyword>
<evidence type="ECO:0000256" key="1">
    <source>
        <dbReference type="ARBA" id="ARBA00023186"/>
    </source>
</evidence>
<dbReference type="InterPro" id="IPR000626">
    <property type="entry name" value="Ubiquitin-like_dom"/>
</dbReference>
<evidence type="ECO:0000313" key="5">
    <source>
        <dbReference type="EMBL" id="OAY56570.1"/>
    </source>
</evidence>
<keyword evidence="2" id="KW-0175">Coiled coil</keyword>
<gene>
    <name evidence="5" type="ORF">MANES_02G027600v8</name>
</gene>
<reference evidence="6" key="1">
    <citation type="journal article" date="2016" name="Nat. Biotechnol.">
        <title>Sequencing wild and cultivated cassava and related species reveals extensive interspecific hybridization and genetic diversity.</title>
        <authorList>
            <person name="Bredeson J.V."/>
            <person name="Lyons J.B."/>
            <person name="Prochnik S.E."/>
            <person name="Wu G.A."/>
            <person name="Ha C.M."/>
            <person name="Edsinger-Gonzales E."/>
            <person name="Grimwood J."/>
            <person name="Schmutz J."/>
            <person name="Rabbi I.Y."/>
            <person name="Egesi C."/>
            <person name="Nauluvula P."/>
            <person name="Lebot V."/>
            <person name="Ndunguru J."/>
            <person name="Mkamilo G."/>
            <person name="Bart R.S."/>
            <person name="Setter T.L."/>
            <person name="Gleadow R.M."/>
            <person name="Kulakow P."/>
            <person name="Ferguson M.E."/>
            <person name="Rounsley S."/>
            <person name="Rokhsar D.S."/>
        </authorList>
    </citation>
    <scope>NUCLEOTIDE SEQUENCE [LARGE SCALE GENOMIC DNA]</scope>
    <source>
        <strain evidence="6">cv. AM560-2</strain>
    </source>
</reference>
<dbReference type="OrthoDB" id="776628at2759"/>
<dbReference type="InterPro" id="IPR036533">
    <property type="entry name" value="BAG_dom_sf"/>
</dbReference>
<dbReference type="Pfam" id="PF02179">
    <property type="entry name" value="BAG"/>
    <property type="match status" value="1"/>
</dbReference>
<dbReference type="STRING" id="3983.A0A2C9WAE3"/>
<dbReference type="PANTHER" id="PTHR12329">
    <property type="entry name" value="BCL2-ASSOCIATED ATHANOGENE"/>
    <property type="match status" value="1"/>
</dbReference>
<dbReference type="EMBL" id="CM004388">
    <property type="protein sequence ID" value="OAY56570.1"/>
    <property type="molecule type" value="Genomic_DNA"/>
</dbReference>
<dbReference type="GO" id="GO:0050821">
    <property type="term" value="P:protein stabilization"/>
    <property type="evidence" value="ECO:0000318"/>
    <property type="project" value="GO_Central"/>
</dbReference>
<evidence type="ECO:0000259" key="3">
    <source>
        <dbReference type="PROSITE" id="PS50053"/>
    </source>
</evidence>
<dbReference type="GO" id="GO:0005737">
    <property type="term" value="C:cytoplasm"/>
    <property type="evidence" value="ECO:0000318"/>
    <property type="project" value="GO_Central"/>
</dbReference>
<dbReference type="InterPro" id="IPR039773">
    <property type="entry name" value="BAG_chaperone_regulator"/>
</dbReference>
<dbReference type="GO" id="GO:0051087">
    <property type="term" value="F:protein-folding chaperone binding"/>
    <property type="evidence" value="ECO:0000318"/>
    <property type="project" value="GO_Central"/>
</dbReference>
<sequence>MKMEPMKSKMKGVFSSANKSSLYGKGNVNVEDLEIRPGGMLVQKRNSDSYQNSVPIPSIKIKVKYGSLSHRICISSQASFGELKKILAEQTGVHPQDLKLIYKKKERDSKAYLDIAGVKDGSKIMLIEDITSREKRCLEMLKSAKIEKASKSLQQISLEVDNLQTRVKDLEATASNGDKVAETDADNLTEILMNMLVALDGIAAEGDLKLQKGMLERKVQRYIETLDMLKLQNSKDNGNEVKIAMQKQENSSGKMPIPMQKQPVGPRQKNTTVQLPIQQQLLRHSESFVITTNWETFD</sequence>
<evidence type="ECO:0000259" key="4">
    <source>
        <dbReference type="PROSITE" id="PS51035"/>
    </source>
</evidence>
<organism evidence="5 6">
    <name type="scientific">Manihot esculenta</name>
    <name type="common">Cassava</name>
    <name type="synonym">Jatropha manihot</name>
    <dbReference type="NCBI Taxonomy" id="3983"/>
    <lineage>
        <taxon>Eukaryota</taxon>
        <taxon>Viridiplantae</taxon>
        <taxon>Streptophyta</taxon>
        <taxon>Embryophyta</taxon>
        <taxon>Tracheophyta</taxon>
        <taxon>Spermatophyta</taxon>
        <taxon>Magnoliopsida</taxon>
        <taxon>eudicotyledons</taxon>
        <taxon>Gunneridae</taxon>
        <taxon>Pentapetalae</taxon>
        <taxon>rosids</taxon>
        <taxon>fabids</taxon>
        <taxon>Malpighiales</taxon>
        <taxon>Euphorbiaceae</taxon>
        <taxon>Crotonoideae</taxon>
        <taxon>Manihoteae</taxon>
        <taxon>Manihot</taxon>
    </lineage>
</organism>
<dbReference type="SUPFAM" id="SSF54236">
    <property type="entry name" value="Ubiquitin-like"/>
    <property type="match status" value="1"/>
</dbReference>
<dbReference type="Pfam" id="PF00240">
    <property type="entry name" value="ubiquitin"/>
    <property type="match status" value="1"/>
</dbReference>
<dbReference type="Gramene" id="Manes.02G027600.2.v8.1">
    <property type="protein sequence ID" value="Manes.02G027600.2.v8.1.CDS"/>
    <property type="gene ID" value="Manes.02G027600.v8.1"/>
</dbReference>
<dbReference type="InterPro" id="IPR029071">
    <property type="entry name" value="Ubiquitin-like_domsf"/>
</dbReference>
<dbReference type="AlphaFoldDB" id="A0A2C9WAE3"/>
<evidence type="ECO:0000256" key="2">
    <source>
        <dbReference type="SAM" id="Coils"/>
    </source>
</evidence>
<feature type="coiled-coil region" evidence="2">
    <location>
        <begin position="146"/>
        <end position="173"/>
    </location>
</feature>
<dbReference type="PANTHER" id="PTHR12329:SF36">
    <property type="entry name" value="UBIQUITIN-LIKE DOMAIN-CONTAINING PROTEIN"/>
    <property type="match status" value="1"/>
</dbReference>
<keyword evidence="1" id="KW-0143">Chaperone</keyword>
<protein>
    <recommendedName>
        <fullName evidence="7">Ubiquitin-like domain-containing protein</fullName>
    </recommendedName>
</protein>
<dbReference type="InterPro" id="IPR003103">
    <property type="entry name" value="BAG_domain"/>
</dbReference>
<proteinExistence type="predicted"/>
<name>A0A2C9WAE3_MANES</name>
<dbReference type="Gene3D" id="3.10.20.90">
    <property type="entry name" value="Phosphatidylinositol 3-kinase Catalytic Subunit, Chain A, domain 1"/>
    <property type="match status" value="1"/>
</dbReference>
<dbReference type="SUPFAM" id="SSF63491">
    <property type="entry name" value="BAG domain"/>
    <property type="match status" value="1"/>
</dbReference>
<dbReference type="GO" id="GO:0000774">
    <property type="term" value="F:adenyl-nucleotide exchange factor activity"/>
    <property type="evidence" value="ECO:0000318"/>
    <property type="project" value="GO_Central"/>
</dbReference>
<dbReference type="PROSITE" id="PS50053">
    <property type="entry name" value="UBIQUITIN_2"/>
    <property type="match status" value="1"/>
</dbReference>
<dbReference type="SMART" id="SM00264">
    <property type="entry name" value="BAG"/>
    <property type="match status" value="1"/>
</dbReference>